<dbReference type="EMBL" id="CP000828">
    <property type="protein sequence ID" value="ABW25811.1"/>
    <property type="molecule type" value="Genomic_DNA"/>
</dbReference>
<evidence type="ECO:0000313" key="1">
    <source>
        <dbReference type="EMBL" id="ABW25811.1"/>
    </source>
</evidence>
<dbReference type="OrthoDB" id="9849759at2"/>
<dbReference type="KEGG" id="amr:AM1_0767"/>
<accession>B0CFC4</accession>
<evidence type="ECO:0000313" key="2">
    <source>
        <dbReference type="Proteomes" id="UP000000268"/>
    </source>
</evidence>
<sequence length="66" mass="7152">MSQNTPKQLGETIDRLVQLRDLCSNLALSVDAGLIPAQIAEICDIGAEELQDIGQQLSRLNTSTQN</sequence>
<reference evidence="1 2" key="1">
    <citation type="journal article" date="2008" name="Proc. Natl. Acad. Sci. U.S.A.">
        <title>Niche adaptation and genome expansion in the chlorophyll d-producing cyanobacterium Acaryochloris marina.</title>
        <authorList>
            <person name="Swingley W.D."/>
            <person name="Chen M."/>
            <person name="Cheung P.C."/>
            <person name="Conrad A.L."/>
            <person name="Dejesa L.C."/>
            <person name="Hao J."/>
            <person name="Honchak B.M."/>
            <person name="Karbach L.E."/>
            <person name="Kurdoglu A."/>
            <person name="Lahiri S."/>
            <person name="Mastrian S.D."/>
            <person name="Miyashita H."/>
            <person name="Page L."/>
            <person name="Ramakrishna P."/>
            <person name="Satoh S."/>
            <person name="Sattley W.M."/>
            <person name="Shimada Y."/>
            <person name="Taylor H.L."/>
            <person name="Tomo T."/>
            <person name="Tsuchiya T."/>
            <person name="Wang Z.T."/>
            <person name="Raymond J."/>
            <person name="Mimuro M."/>
            <person name="Blankenship R.E."/>
            <person name="Touchman J.W."/>
        </authorList>
    </citation>
    <scope>NUCLEOTIDE SEQUENCE [LARGE SCALE GENOMIC DNA]</scope>
    <source>
        <strain evidence="2">MBIC 11017</strain>
    </source>
</reference>
<dbReference type="Proteomes" id="UP000000268">
    <property type="component" value="Chromosome"/>
</dbReference>
<gene>
    <name evidence="1" type="ordered locus">AM1_0767</name>
</gene>
<keyword evidence="2" id="KW-1185">Reference proteome</keyword>
<dbReference type="RefSeq" id="WP_010469915.1">
    <property type="nucleotide sequence ID" value="NC_009925.1"/>
</dbReference>
<dbReference type="HOGENOM" id="CLU_2821142_0_0_3"/>
<name>B0CFC4_ACAM1</name>
<protein>
    <submittedName>
        <fullName evidence="1">Uncharacterized protein</fullName>
    </submittedName>
</protein>
<proteinExistence type="predicted"/>
<dbReference type="AlphaFoldDB" id="B0CFC4"/>
<organism evidence="1 2">
    <name type="scientific">Acaryochloris marina (strain MBIC 11017)</name>
    <dbReference type="NCBI Taxonomy" id="329726"/>
    <lineage>
        <taxon>Bacteria</taxon>
        <taxon>Bacillati</taxon>
        <taxon>Cyanobacteriota</taxon>
        <taxon>Cyanophyceae</taxon>
        <taxon>Acaryochloridales</taxon>
        <taxon>Acaryochloridaceae</taxon>
        <taxon>Acaryochloris</taxon>
    </lineage>
</organism>